<comment type="caution">
    <text evidence="2">The sequence shown here is derived from an EMBL/GenBank/DDBJ whole genome shotgun (WGS) entry which is preliminary data.</text>
</comment>
<dbReference type="Pfam" id="PF16112">
    <property type="entry name" value="DUF4830"/>
    <property type="match status" value="1"/>
</dbReference>
<evidence type="ECO:0000259" key="1">
    <source>
        <dbReference type="Pfam" id="PF16112"/>
    </source>
</evidence>
<dbReference type="Proteomes" id="UP000886808">
    <property type="component" value="Unassembled WGS sequence"/>
</dbReference>
<accession>A0A9D1THC7</accession>
<reference evidence="2" key="2">
    <citation type="submission" date="2021-04" db="EMBL/GenBank/DDBJ databases">
        <authorList>
            <person name="Gilroy R."/>
        </authorList>
    </citation>
    <scope>NUCLEOTIDE SEQUENCE</scope>
    <source>
        <strain evidence="2">CHK193-4272</strain>
    </source>
</reference>
<sequence length="161" mass="17866">MIVCVTKLNLKKAAVGIVILAAVILGVSTLRGQDEILQSVSTANEVSFDEKLDTIEKQVSLLKSFGVEVDEKPITQSEVQIPNEFDETYLNYNELQKQQGLDLEKYKGKRAMLYVYRVKNDESGTGNVTASIVTYKDKLIAADICVPEQDGLLKPIINDKI</sequence>
<name>A0A9D1THC7_9FIRM</name>
<organism evidence="2 3">
    <name type="scientific">Candidatus Butyricicoccus avistercoris</name>
    <dbReference type="NCBI Taxonomy" id="2838518"/>
    <lineage>
        <taxon>Bacteria</taxon>
        <taxon>Bacillati</taxon>
        <taxon>Bacillota</taxon>
        <taxon>Clostridia</taxon>
        <taxon>Eubacteriales</taxon>
        <taxon>Butyricicoccaceae</taxon>
        <taxon>Butyricicoccus</taxon>
    </lineage>
</organism>
<feature type="domain" description="DUF4830" evidence="1">
    <location>
        <begin position="61"/>
        <end position="144"/>
    </location>
</feature>
<proteinExistence type="predicted"/>
<protein>
    <submittedName>
        <fullName evidence="2">DUF4830 domain-containing protein</fullName>
    </submittedName>
</protein>
<reference evidence="2" key="1">
    <citation type="journal article" date="2021" name="PeerJ">
        <title>Extensive microbial diversity within the chicken gut microbiome revealed by metagenomics and culture.</title>
        <authorList>
            <person name="Gilroy R."/>
            <person name="Ravi A."/>
            <person name="Getino M."/>
            <person name="Pursley I."/>
            <person name="Horton D.L."/>
            <person name="Alikhan N.F."/>
            <person name="Baker D."/>
            <person name="Gharbi K."/>
            <person name="Hall N."/>
            <person name="Watson M."/>
            <person name="Adriaenssens E.M."/>
            <person name="Foster-Nyarko E."/>
            <person name="Jarju S."/>
            <person name="Secka A."/>
            <person name="Antonio M."/>
            <person name="Oren A."/>
            <person name="Chaudhuri R.R."/>
            <person name="La Ragione R."/>
            <person name="Hildebrand F."/>
            <person name="Pallen M.J."/>
        </authorList>
    </citation>
    <scope>NUCLEOTIDE SEQUENCE</scope>
    <source>
        <strain evidence="2">CHK193-4272</strain>
    </source>
</reference>
<evidence type="ECO:0000313" key="2">
    <source>
        <dbReference type="EMBL" id="HIV61708.1"/>
    </source>
</evidence>
<gene>
    <name evidence="2" type="ORF">H9746_02510</name>
</gene>
<dbReference type="AlphaFoldDB" id="A0A9D1THC7"/>
<dbReference type="InterPro" id="IPR032257">
    <property type="entry name" value="DUF4830"/>
</dbReference>
<dbReference type="EMBL" id="DXIE01000018">
    <property type="protein sequence ID" value="HIV61708.1"/>
    <property type="molecule type" value="Genomic_DNA"/>
</dbReference>
<evidence type="ECO:0000313" key="3">
    <source>
        <dbReference type="Proteomes" id="UP000886808"/>
    </source>
</evidence>